<keyword evidence="1" id="KW-0805">Transcription regulation</keyword>
<dbReference type="Proteomes" id="UP000477651">
    <property type="component" value="Unassembled WGS sequence"/>
</dbReference>
<dbReference type="Pfam" id="PF16859">
    <property type="entry name" value="TetR_C_11"/>
    <property type="match status" value="1"/>
</dbReference>
<evidence type="ECO:0000256" key="2">
    <source>
        <dbReference type="ARBA" id="ARBA00023125"/>
    </source>
</evidence>
<reference evidence="6 7" key="1">
    <citation type="submission" date="2020-02" db="EMBL/GenBank/DDBJ databases">
        <title>Pelistega sp. NLN82 were isolated from wild rodents of the Hainan Island.</title>
        <authorList>
            <person name="Niu N."/>
            <person name="Zhou J."/>
        </authorList>
    </citation>
    <scope>NUCLEOTIDE SEQUENCE [LARGE SCALE GENOMIC DNA]</scope>
    <source>
        <strain evidence="6 7">NLN82</strain>
    </source>
</reference>
<dbReference type="EMBL" id="JAAGYR010000002">
    <property type="protein sequence ID" value="NEN75038.1"/>
    <property type="molecule type" value="Genomic_DNA"/>
</dbReference>
<dbReference type="Gene3D" id="1.10.357.10">
    <property type="entry name" value="Tetracycline Repressor, domain 2"/>
    <property type="match status" value="1"/>
</dbReference>
<gene>
    <name evidence="6" type="ORF">F9B74_01690</name>
</gene>
<sequence>MMNIITLGRPLDETLTNTILKTASDLFFQQGYEAVTMVKIAELSHTSRQAIYRRWENKQSLLIDSLHLFSPPKITPRTDTPAKQQLIDYVNYAISVVEPNPLAFRHLVCDLQRNLTLHQRFNERFIVPRSEILTQIIRYGINSGELESHLNIKLLINCIHGTLWLRILRCEPFDKQFAIDLIEMLL</sequence>
<dbReference type="Pfam" id="PF00440">
    <property type="entry name" value="TetR_N"/>
    <property type="match status" value="1"/>
</dbReference>
<evidence type="ECO:0000256" key="1">
    <source>
        <dbReference type="ARBA" id="ARBA00023015"/>
    </source>
</evidence>
<dbReference type="InterPro" id="IPR009057">
    <property type="entry name" value="Homeodomain-like_sf"/>
</dbReference>
<dbReference type="GO" id="GO:0003677">
    <property type="term" value="F:DNA binding"/>
    <property type="evidence" value="ECO:0007669"/>
    <property type="project" value="UniProtKB-UniRule"/>
</dbReference>
<dbReference type="RefSeq" id="WP_163763795.1">
    <property type="nucleotide sequence ID" value="NZ_JAAGYR010000002.1"/>
</dbReference>
<keyword evidence="7" id="KW-1185">Reference proteome</keyword>
<comment type="caution">
    <text evidence="6">The sequence shown here is derived from an EMBL/GenBank/DDBJ whole genome shotgun (WGS) entry which is preliminary data.</text>
</comment>
<accession>A0A6L9Y5E6</accession>
<keyword evidence="3" id="KW-0804">Transcription</keyword>
<dbReference type="AlphaFoldDB" id="A0A6L9Y5E6"/>
<evidence type="ECO:0000313" key="7">
    <source>
        <dbReference type="Proteomes" id="UP000477651"/>
    </source>
</evidence>
<dbReference type="PRINTS" id="PR00455">
    <property type="entry name" value="HTHTETR"/>
</dbReference>
<protein>
    <submittedName>
        <fullName evidence="6">Helix-turn-helix transcriptional regulator</fullName>
    </submittedName>
</protein>
<dbReference type="InterPro" id="IPR036271">
    <property type="entry name" value="Tet_transcr_reg_TetR-rel_C_sf"/>
</dbReference>
<keyword evidence="2 4" id="KW-0238">DNA-binding</keyword>
<dbReference type="SUPFAM" id="SSF48498">
    <property type="entry name" value="Tetracyclin repressor-like, C-terminal domain"/>
    <property type="match status" value="1"/>
</dbReference>
<evidence type="ECO:0000256" key="3">
    <source>
        <dbReference type="ARBA" id="ARBA00023163"/>
    </source>
</evidence>
<feature type="DNA-binding region" description="H-T-H motif" evidence="4">
    <location>
        <begin position="36"/>
        <end position="55"/>
    </location>
</feature>
<evidence type="ECO:0000259" key="5">
    <source>
        <dbReference type="PROSITE" id="PS50977"/>
    </source>
</evidence>
<organism evidence="6 7">
    <name type="scientific">Pelistega ratti</name>
    <dbReference type="NCBI Taxonomy" id="2652177"/>
    <lineage>
        <taxon>Bacteria</taxon>
        <taxon>Pseudomonadati</taxon>
        <taxon>Pseudomonadota</taxon>
        <taxon>Betaproteobacteria</taxon>
        <taxon>Burkholderiales</taxon>
        <taxon>Alcaligenaceae</taxon>
        <taxon>Pelistega</taxon>
    </lineage>
</organism>
<feature type="domain" description="HTH tetR-type" evidence="5">
    <location>
        <begin position="13"/>
        <end position="73"/>
    </location>
</feature>
<evidence type="ECO:0000256" key="4">
    <source>
        <dbReference type="PROSITE-ProRule" id="PRU00335"/>
    </source>
</evidence>
<name>A0A6L9Y5E6_9BURK</name>
<dbReference type="InterPro" id="IPR001647">
    <property type="entry name" value="HTH_TetR"/>
</dbReference>
<dbReference type="Gene3D" id="1.10.10.60">
    <property type="entry name" value="Homeodomain-like"/>
    <property type="match status" value="1"/>
</dbReference>
<dbReference type="PROSITE" id="PS50977">
    <property type="entry name" value="HTH_TETR_2"/>
    <property type="match status" value="1"/>
</dbReference>
<proteinExistence type="predicted"/>
<dbReference type="InterPro" id="IPR011075">
    <property type="entry name" value="TetR_C"/>
</dbReference>
<evidence type="ECO:0000313" key="6">
    <source>
        <dbReference type="EMBL" id="NEN75038.1"/>
    </source>
</evidence>
<dbReference type="SUPFAM" id="SSF46689">
    <property type="entry name" value="Homeodomain-like"/>
    <property type="match status" value="1"/>
</dbReference>